<evidence type="ECO:0000256" key="4">
    <source>
        <dbReference type="ARBA" id="ARBA00023163"/>
    </source>
</evidence>
<proteinExistence type="predicted"/>
<dbReference type="InterPro" id="IPR001739">
    <property type="entry name" value="Methyl_CpG_DNA-bd"/>
</dbReference>
<dbReference type="GeneID" id="8239029"/>
<organism>
    <name type="scientific">Pediculus humanus subsp. corporis</name>
    <name type="common">Body louse</name>
    <dbReference type="NCBI Taxonomy" id="121224"/>
    <lineage>
        <taxon>Eukaryota</taxon>
        <taxon>Metazoa</taxon>
        <taxon>Ecdysozoa</taxon>
        <taxon>Arthropoda</taxon>
        <taxon>Hexapoda</taxon>
        <taxon>Insecta</taxon>
        <taxon>Pterygota</taxon>
        <taxon>Neoptera</taxon>
        <taxon>Paraneoptera</taxon>
        <taxon>Psocodea</taxon>
        <taxon>Troctomorpha</taxon>
        <taxon>Phthiraptera</taxon>
        <taxon>Anoplura</taxon>
        <taxon>Pediculidae</taxon>
        <taxon>Pediculus</taxon>
    </lineage>
</organism>
<dbReference type="VEuPathDB" id="VectorBase:PHUM055060"/>
<dbReference type="Proteomes" id="UP000009046">
    <property type="component" value="Unassembled WGS sequence"/>
</dbReference>
<dbReference type="CTD" id="8239029"/>
<dbReference type="SMART" id="SM00391">
    <property type="entry name" value="MBD"/>
    <property type="match status" value="1"/>
</dbReference>
<reference evidence="7" key="2">
    <citation type="submission" date="2007-04" db="EMBL/GenBank/DDBJ databases">
        <title>The genome of the human body louse.</title>
        <authorList>
            <consortium name="The Human Body Louse Genome Consortium"/>
            <person name="Kirkness E."/>
            <person name="Walenz B."/>
            <person name="Hass B."/>
            <person name="Bruggner R."/>
            <person name="Strausberg R."/>
        </authorList>
    </citation>
    <scope>NUCLEOTIDE SEQUENCE</scope>
    <source>
        <strain evidence="7">USDA</strain>
    </source>
</reference>
<dbReference type="InParanoid" id="E0VB84"/>
<dbReference type="Pfam" id="PF01429">
    <property type="entry name" value="MBD"/>
    <property type="match status" value="1"/>
</dbReference>
<dbReference type="Gene3D" id="3.30.890.10">
    <property type="entry name" value="Methyl-cpg-binding Protein 2, Chain A"/>
    <property type="match status" value="1"/>
</dbReference>
<gene>
    <name evidence="8" type="primary">8239029</name>
    <name evidence="7" type="ORF">Phum_PHUM055060</name>
</gene>
<reference evidence="8" key="3">
    <citation type="submission" date="2021-02" db="UniProtKB">
        <authorList>
            <consortium name="EnsemblMetazoa"/>
        </authorList>
    </citation>
    <scope>IDENTIFICATION</scope>
    <source>
        <strain evidence="8">USDA</strain>
    </source>
</reference>
<dbReference type="InterPro" id="IPR016177">
    <property type="entry name" value="DNA-bd_dom_sf"/>
</dbReference>
<dbReference type="PANTHER" id="PTHR12396:SF0">
    <property type="entry name" value="METHYL-CPG BINDING DOMAIN PROTEIN-LIKE, ISOFORM C"/>
    <property type="match status" value="1"/>
</dbReference>
<dbReference type="AlphaFoldDB" id="E0VB84"/>
<evidence type="ECO:0000313" key="9">
    <source>
        <dbReference type="Proteomes" id="UP000009046"/>
    </source>
</evidence>
<dbReference type="SUPFAM" id="SSF54171">
    <property type="entry name" value="DNA-binding domain"/>
    <property type="match status" value="1"/>
</dbReference>
<evidence type="ECO:0000313" key="7">
    <source>
        <dbReference type="EMBL" id="EEB10640.1"/>
    </source>
</evidence>
<dbReference type="EnsemblMetazoa" id="PHUM055060-RA">
    <property type="protein sequence ID" value="PHUM055060-PA"/>
    <property type="gene ID" value="PHUM055060"/>
</dbReference>
<dbReference type="RefSeq" id="XP_002423378.1">
    <property type="nucleotide sequence ID" value="XM_002423333.1"/>
</dbReference>
<dbReference type="HOGENOM" id="CLU_2576717_0_0_1"/>
<evidence type="ECO:0000256" key="1">
    <source>
        <dbReference type="ARBA" id="ARBA00004123"/>
    </source>
</evidence>
<evidence type="ECO:0000256" key="3">
    <source>
        <dbReference type="ARBA" id="ARBA00023125"/>
    </source>
</evidence>
<reference evidence="7" key="1">
    <citation type="submission" date="2007-04" db="EMBL/GenBank/DDBJ databases">
        <title>Annotation of Pediculus humanus corporis strain USDA.</title>
        <authorList>
            <person name="Kirkness E."/>
            <person name="Hannick L."/>
            <person name="Hass B."/>
            <person name="Bruggner R."/>
            <person name="Lawson D."/>
            <person name="Bidwell S."/>
            <person name="Joardar V."/>
            <person name="Caler E."/>
            <person name="Walenz B."/>
            <person name="Inman J."/>
            <person name="Schobel S."/>
            <person name="Galinsky K."/>
            <person name="Amedeo P."/>
            <person name="Strausberg R."/>
        </authorList>
    </citation>
    <scope>NUCLEOTIDE SEQUENCE</scope>
    <source>
        <strain evidence="7">USDA</strain>
    </source>
</reference>
<dbReference type="GO" id="GO:0006346">
    <property type="term" value="P:DNA methylation-dependent constitutive heterochromatin formation"/>
    <property type="evidence" value="ECO:0007669"/>
    <property type="project" value="TreeGrafter"/>
</dbReference>
<keyword evidence="3" id="KW-0238">DNA-binding</keyword>
<evidence type="ECO:0000256" key="5">
    <source>
        <dbReference type="ARBA" id="ARBA00023242"/>
    </source>
</evidence>
<dbReference type="GO" id="GO:0008327">
    <property type="term" value="F:methyl-CpG binding"/>
    <property type="evidence" value="ECO:0007669"/>
    <property type="project" value="TreeGrafter"/>
</dbReference>
<dbReference type="PANTHER" id="PTHR12396">
    <property type="entry name" value="METHYL-CPG BINDING PROTEIN, MBD"/>
    <property type="match status" value="1"/>
</dbReference>
<dbReference type="PROSITE" id="PS50982">
    <property type="entry name" value="MBD"/>
    <property type="match status" value="1"/>
</dbReference>
<keyword evidence="4" id="KW-0804">Transcription</keyword>
<protein>
    <recommendedName>
        <fullName evidence="6">MBD domain-containing protein</fullName>
    </recommendedName>
</protein>
<keyword evidence="5" id="KW-0539">Nucleus</keyword>
<dbReference type="GO" id="GO:0005654">
    <property type="term" value="C:nucleoplasm"/>
    <property type="evidence" value="ECO:0007669"/>
    <property type="project" value="UniProtKB-ARBA"/>
</dbReference>
<name>E0VB84_PEDHC</name>
<evidence type="ECO:0000313" key="8">
    <source>
        <dbReference type="EnsemblMetazoa" id="PHUM055060-PA"/>
    </source>
</evidence>
<dbReference type="EMBL" id="AAZO01000649">
    <property type="status" value="NOT_ANNOTATED_CDS"/>
    <property type="molecule type" value="Genomic_DNA"/>
</dbReference>
<dbReference type="OrthoDB" id="10072024at2759"/>
<evidence type="ECO:0000259" key="6">
    <source>
        <dbReference type="PROSITE" id="PS50982"/>
    </source>
</evidence>
<keyword evidence="2" id="KW-0805">Transcription regulation</keyword>
<accession>E0VB84</accession>
<feature type="domain" description="MBD" evidence="6">
    <location>
        <begin position="1"/>
        <end position="70"/>
    </location>
</feature>
<evidence type="ECO:0000256" key="2">
    <source>
        <dbReference type="ARBA" id="ARBA00023015"/>
    </source>
</evidence>
<sequence>MGSVEYHLKDGWKRVEVTRKNGVYAGKADIYIFSPDGNKFRSKKELVNYLAANNLPYKAEDLFTATDSGTANNRTMALPSN</sequence>
<keyword evidence="9" id="KW-1185">Reference proteome</keyword>
<dbReference type="EMBL" id="DS235023">
    <property type="protein sequence ID" value="EEB10640.1"/>
    <property type="molecule type" value="Genomic_DNA"/>
</dbReference>
<comment type="subcellular location">
    <subcellularLocation>
        <location evidence="1">Nucleus</location>
    </subcellularLocation>
</comment>
<dbReference type="STRING" id="121224.E0VB84"/>
<dbReference type="KEGG" id="phu:Phum_PHUM055060"/>
<dbReference type="GO" id="GO:0000122">
    <property type="term" value="P:negative regulation of transcription by RNA polymerase II"/>
    <property type="evidence" value="ECO:0007669"/>
    <property type="project" value="TreeGrafter"/>
</dbReference>